<gene>
    <name evidence="2" type="ORF">H206_00300</name>
</gene>
<keyword evidence="1" id="KW-1133">Transmembrane helix</keyword>
<sequence>MEKNQLKNIPEIFSATWALYKNRVIPLAIVSLLSLLVSIMLLLSGGAAAFFSLGGQPFFTGDPQEILLNPAVIGTGALLLLVAFLLMTWCHAAILTVAVRQDISIISGLVRSWKYVFPLPWISSLYVGIVIAGSLFLVIPGLALALSMSLCFFVMVEEERTGIDALLASRLYIRGHWWNTLFKFLLIWILSLAISLLPFPVGPILSLLFTPFLMLYMVTVYHDLKECSGEVDPSFGSGWCWVLSGVFGFLLPLLAFIGSIVALGPQLPEIIKQVKTEVNRTLGTNIFPQPQADSKESVDERENIKVPIVRQLPSVDGFLIWRDPIGDTYNPFLDIKEVSAKGDQGELMLTITMTRSLSAYFLTVKAGDFDPLISFYLDTDINKATGGTPFGQQQGRNGYDLDIQVQLVVKQEKNAKSASGEIDVSLYQIDGNERRSFGMLDKKGVTVSGDTVTVRLPYSQLKVAPGDTARICYREAAQEQGQGRGLAKDKLVPLK</sequence>
<feature type="transmembrane region" description="Helical" evidence="1">
    <location>
        <begin position="204"/>
        <end position="221"/>
    </location>
</feature>
<keyword evidence="1" id="KW-0472">Membrane</keyword>
<feature type="transmembrane region" description="Helical" evidence="1">
    <location>
        <begin position="24"/>
        <end position="51"/>
    </location>
</feature>
<comment type="caution">
    <text evidence="2">The sequence shown here is derived from an EMBL/GenBank/DDBJ whole genome shotgun (WGS) entry which is preliminary data.</text>
</comment>
<feature type="transmembrane region" description="Helical" evidence="1">
    <location>
        <begin position="125"/>
        <end position="156"/>
    </location>
</feature>
<feature type="transmembrane region" description="Helical" evidence="1">
    <location>
        <begin position="176"/>
        <end position="197"/>
    </location>
</feature>
<accession>A0A3S3SNG1</accession>
<protein>
    <submittedName>
        <fullName evidence="2">Uncharacterized protein</fullName>
    </submittedName>
</protein>
<proteinExistence type="predicted"/>
<feature type="transmembrane region" description="Helical" evidence="1">
    <location>
        <begin position="71"/>
        <end position="99"/>
    </location>
</feature>
<evidence type="ECO:0000313" key="2">
    <source>
        <dbReference type="EMBL" id="RWX46554.1"/>
    </source>
</evidence>
<evidence type="ECO:0000313" key="3">
    <source>
        <dbReference type="Proteomes" id="UP000287853"/>
    </source>
</evidence>
<name>A0A3S3SNG1_9BACT</name>
<evidence type="ECO:0000256" key="1">
    <source>
        <dbReference type="SAM" id="Phobius"/>
    </source>
</evidence>
<organism evidence="2 3">
    <name type="scientific">Candidatus Electrothrix aarhusensis</name>
    <dbReference type="NCBI Taxonomy" id="1859131"/>
    <lineage>
        <taxon>Bacteria</taxon>
        <taxon>Pseudomonadati</taxon>
        <taxon>Thermodesulfobacteriota</taxon>
        <taxon>Desulfobulbia</taxon>
        <taxon>Desulfobulbales</taxon>
        <taxon>Desulfobulbaceae</taxon>
        <taxon>Candidatus Electrothrix</taxon>
    </lineage>
</organism>
<reference evidence="2 3" key="1">
    <citation type="submission" date="2017-01" db="EMBL/GenBank/DDBJ databases">
        <title>The cable genome- insights into the physiology and evolution of filamentous bacteria capable of sulfide oxidation via long distance electron transfer.</title>
        <authorList>
            <person name="Schreiber L."/>
            <person name="Bjerg J.T."/>
            <person name="Boggild A."/>
            <person name="Van De Vossenberg J."/>
            <person name="Meysman F."/>
            <person name="Nielsen L.P."/>
            <person name="Schramm A."/>
            <person name="Kjeldsen K.U."/>
        </authorList>
    </citation>
    <scope>NUCLEOTIDE SEQUENCE [LARGE SCALE GENOMIC DNA]</scope>
    <source>
        <strain evidence="2">MCF</strain>
    </source>
</reference>
<keyword evidence="3" id="KW-1185">Reference proteome</keyword>
<dbReference type="EMBL" id="MTKO01000060">
    <property type="protein sequence ID" value="RWX46554.1"/>
    <property type="molecule type" value="Genomic_DNA"/>
</dbReference>
<feature type="transmembrane region" description="Helical" evidence="1">
    <location>
        <begin position="241"/>
        <end position="263"/>
    </location>
</feature>
<dbReference type="AlphaFoldDB" id="A0A3S3SNG1"/>
<keyword evidence="1" id="KW-0812">Transmembrane</keyword>
<dbReference type="Proteomes" id="UP000287853">
    <property type="component" value="Unassembled WGS sequence"/>
</dbReference>